<comment type="caution">
    <text evidence="3">The sequence shown here is derived from an EMBL/GenBank/DDBJ whole genome shotgun (WGS) entry which is preliminary data.</text>
</comment>
<dbReference type="Pfam" id="PF01978">
    <property type="entry name" value="TrmB"/>
    <property type="match status" value="1"/>
</dbReference>
<accession>A0A8J7RRR3</accession>
<dbReference type="AlphaFoldDB" id="A0A8J7RRR3"/>
<feature type="region of interest" description="Disordered" evidence="1">
    <location>
        <begin position="103"/>
        <end position="129"/>
    </location>
</feature>
<proteinExistence type="predicted"/>
<reference evidence="3 4" key="1">
    <citation type="submission" date="2021-03" db="EMBL/GenBank/DDBJ databases">
        <title>Genomic Encyclopedia of Type Strains, Phase IV (KMG-IV): sequencing the most valuable type-strain genomes for metagenomic binning, comparative biology and taxonomic classification.</title>
        <authorList>
            <person name="Goeker M."/>
        </authorList>
    </citation>
    <scope>NUCLEOTIDE SEQUENCE [LARGE SCALE GENOMIC DNA]</scope>
    <source>
        <strain evidence="3 4">DSM 12287</strain>
    </source>
</reference>
<sequence length="129" mass="14507">MPEARDTLQTIERNDIPIKDGTHKADVLRLLAQNPNTGYEPKEIAAKTTVPSASVYKVLQRLRERELIEKIADNYLVNEERLSEINEMLIISTQFDVAEDISTHNTAPDDVEAVSSEELDTPSTDLLTE</sequence>
<keyword evidence="3" id="KW-0238">DNA-binding</keyword>
<dbReference type="Proteomes" id="UP000770586">
    <property type="component" value="Unassembled WGS sequence"/>
</dbReference>
<evidence type="ECO:0000313" key="3">
    <source>
        <dbReference type="EMBL" id="MBP1902172.1"/>
    </source>
</evidence>
<evidence type="ECO:0000313" key="4">
    <source>
        <dbReference type="Proteomes" id="UP000770586"/>
    </source>
</evidence>
<evidence type="ECO:0000256" key="1">
    <source>
        <dbReference type="SAM" id="MobiDB-lite"/>
    </source>
</evidence>
<feature type="compositionally biased region" description="Acidic residues" evidence="1">
    <location>
        <begin position="109"/>
        <end position="120"/>
    </location>
</feature>
<dbReference type="GO" id="GO:0003677">
    <property type="term" value="F:DNA binding"/>
    <property type="evidence" value="ECO:0007669"/>
    <property type="project" value="UniProtKB-KW"/>
</dbReference>
<dbReference type="InterPro" id="IPR036390">
    <property type="entry name" value="WH_DNA-bd_sf"/>
</dbReference>
<dbReference type="EMBL" id="JAGGKE010000007">
    <property type="protein sequence ID" value="MBP1902172.1"/>
    <property type="molecule type" value="Genomic_DNA"/>
</dbReference>
<evidence type="ECO:0000259" key="2">
    <source>
        <dbReference type="Pfam" id="PF01978"/>
    </source>
</evidence>
<gene>
    <name evidence="3" type="ORF">J2744_001856</name>
</gene>
<dbReference type="InterPro" id="IPR002831">
    <property type="entry name" value="Tscrpt_reg_TrmB_N"/>
</dbReference>
<organism evidence="3 4">
    <name type="scientific">Halorubrum trapanicum</name>
    <dbReference type="NCBI Taxonomy" id="29284"/>
    <lineage>
        <taxon>Archaea</taxon>
        <taxon>Methanobacteriati</taxon>
        <taxon>Methanobacteriota</taxon>
        <taxon>Stenosarchaea group</taxon>
        <taxon>Halobacteria</taxon>
        <taxon>Halobacteriales</taxon>
        <taxon>Haloferacaceae</taxon>
        <taxon>Halorubrum</taxon>
    </lineage>
</organism>
<protein>
    <submittedName>
        <fullName evidence="3">DNA-binding PadR family transcriptional regulator</fullName>
    </submittedName>
</protein>
<dbReference type="InterPro" id="IPR036388">
    <property type="entry name" value="WH-like_DNA-bd_sf"/>
</dbReference>
<keyword evidence="4" id="KW-1185">Reference proteome</keyword>
<dbReference type="SUPFAM" id="SSF46785">
    <property type="entry name" value="Winged helix' DNA-binding domain"/>
    <property type="match status" value="1"/>
</dbReference>
<dbReference type="Gene3D" id="1.10.10.10">
    <property type="entry name" value="Winged helix-like DNA-binding domain superfamily/Winged helix DNA-binding domain"/>
    <property type="match status" value="1"/>
</dbReference>
<feature type="domain" description="Transcription regulator TrmB N-terminal" evidence="2">
    <location>
        <begin position="40"/>
        <end position="75"/>
    </location>
</feature>
<name>A0A8J7RRR3_9EURY</name>
<dbReference type="RefSeq" id="WP_209547018.1">
    <property type="nucleotide sequence ID" value="NZ_BAAADX010000001.1"/>
</dbReference>